<accession>A0A921QU05</accession>
<organism evidence="2 3">
    <name type="scientific">Sorghum bicolor</name>
    <name type="common">Sorghum</name>
    <name type="synonym">Sorghum vulgare</name>
    <dbReference type="NCBI Taxonomy" id="4558"/>
    <lineage>
        <taxon>Eukaryota</taxon>
        <taxon>Viridiplantae</taxon>
        <taxon>Streptophyta</taxon>
        <taxon>Embryophyta</taxon>
        <taxon>Tracheophyta</taxon>
        <taxon>Spermatophyta</taxon>
        <taxon>Magnoliopsida</taxon>
        <taxon>Liliopsida</taxon>
        <taxon>Poales</taxon>
        <taxon>Poaceae</taxon>
        <taxon>PACMAD clade</taxon>
        <taxon>Panicoideae</taxon>
        <taxon>Andropogonodae</taxon>
        <taxon>Andropogoneae</taxon>
        <taxon>Sorghinae</taxon>
        <taxon>Sorghum</taxon>
    </lineage>
</organism>
<dbReference type="InterPro" id="IPR050942">
    <property type="entry name" value="F-box_BR-signaling"/>
</dbReference>
<dbReference type="OrthoDB" id="642536at2759"/>
<reference evidence="2" key="2">
    <citation type="submission" date="2020-10" db="EMBL/GenBank/DDBJ databases">
        <authorList>
            <person name="Cooper E.A."/>
            <person name="Brenton Z.W."/>
            <person name="Flinn B.S."/>
            <person name="Jenkins J."/>
            <person name="Shu S."/>
            <person name="Flowers D."/>
            <person name="Luo F."/>
            <person name="Wang Y."/>
            <person name="Xia P."/>
            <person name="Barry K."/>
            <person name="Daum C."/>
            <person name="Lipzen A."/>
            <person name="Yoshinaga Y."/>
            <person name="Schmutz J."/>
            <person name="Saski C."/>
            <person name="Vermerris W."/>
            <person name="Kresovich S."/>
        </authorList>
    </citation>
    <scope>NUCLEOTIDE SEQUENCE</scope>
</reference>
<comment type="caution">
    <text evidence="2">The sequence shown here is derived from an EMBL/GenBank/DDBJ whole genome shotgun (WGS) entry which is preliminary data.</text>
</comment>
<dbReference type="KEGG" id="sbi:8079600"/>
<gene>
    <name evidence="2" type="ORF">BDA96_06G267500</name>
</gene>
<dbReference type="AlphaFoldDB" id="A0A921QU05"/>
<evidence type="ECO:0000313" key="2">
    <source>
        <dbReference type="EMBL" id="KAG0527836.1"/>
    </source>
</evidence>
<dbReference type="EMBL" id="CM027685">
    <property type="protein sequence ID" value="KAG0527836.1"/>
    <property type="molecule type" value="Genomic_DNA"/>
</dbReference>
<sequence length="436" mass="47166">MSPASIAATAPPWADLLPELCHLVTERLDPISILRFPAVCRGWSAACEENPRLRPGAPALLTSGLDTDGCEIESNVDAGAFGLHDVSGADAGGKSFLGEAEGLKGRTWVGGKDGWLVTTDCGCDVELLNPVTGARVRLPSFATIRGVEVPGYLHVRTTRGGHCHKILKVALCRTPAHPDGHLAVALFSQGLLAFTAAGAGDKGEYRWTALKNPTSASRSDVSYMDAIVLDGKLFAVNEVGRIYSWDMDGGATTEPAVVKGPEIDESSGHDNDHDRCGFYLAAASGGGGGQERLLLIYVHGYDVADMYKYRGRCWDSRVWSRLVFDDRRSFLELGMSLHELDAGSGTWRRVADLGGDRALFLGANYPFYVSVRRGRASEDEADLEADCVYLADTPYGCDAAIFDLKVDGYIKQRLAYSLVADPLQMPMWFLPTDYPH</sequence>
<dbReference type="PANTHER" id="PTHR44259">
    <property type="entry name" value="OS07G0183000 PROTEIN-RELATED"/>
    <property type="match status" value="1"/>
</dbReference>
<evidence type="ECO:0000259" key="1">
    <source>
        <dbReference type="Pfam" id="PF03478"/>
    </source>
</evidence>
<dbReference type="OMA" id="CWDSRVW"/>
<dbReference type="InterPro" id="IPR036047">
    <property type="entry name" value="F-box-like_dom_sf"/>
</dbReference>
<protein>
    <recommendedName>
        <fullName evidence="1">KIB1-4 beta-propeller domain-containing protein</fullName>
    </recommendedName>
</protein>
<proteinExistence type="predicted"/>
<dbReference type="PANTHER" id="PTHR44259:SF103">
    <property type="entry name" value="F-BOX DOMAIN CONTAINING PROTEIN"/>
    <property type="match status" value="1"/>
</dbReference>
<dbReference type="Gramene" id="EES11559">
    <property type="protein sequence ID" value="EES11559"/>
    <property type="gene ID" value="SORBI_3006G244100"/>
</dbReference>
<name>A0A921QU05_SORBI</name>
<reference evidence="2" key="1">
    <citation type="journal article" date="2019" name="BMC Genomics">
        <title>A new reference genome for Sorghum bicolor reveals high levels of sequence similarity between sweet and grain genotypes: implications for the genetics of sugar metabolism.</title>
        <authorList>
            <person name="Cooper E.A."/>
            <person name="Brenton Z.W."/>
            <person name="Flinn B.S."/>
            <person name="Jenkins J."/>
            <person name="Shu S."/>
            <person name="Flowers D."/>
            <person name="Luo F."/>
            <person name="Wang Y."/>
            <person name="Xia P."/>
            <person name="Barry K."/>
            <person name="Daum C."/>
            <person name="Lipzen A."/>
            <person name="Yoshinaga Y."/>
            <person name="Schmutz J."/>
            <person name="Saski C."/>
            <person name="Vermerris W."/>
            <person name="Kresovich S."/>
        </authorList>
    </citation>
    <scope>NUCLEOTIDE SEQUENCE</scope>
</reference>
<dbReference type="SUPFAM" id="SSF82171">
    <property type="entry name" value="DPP6 N-terminal domain-like"/>
    <property type="match status" value="1"/>
</dbReference>
<evidence type="ECO:0000313" key="3">
    <source>
        <dbReference type="Proteomes" id="UP000807115"/>
    </source>
</evidence>
<dbReference type="Proteomes" id="UP000807115">
    <property type="component" value="Chromosome 6"/>
</dbReference>
<dbReference type="InterPro" id="IPR005174">
    <property type="entry name" value="KIB1-4_b-propeller"/>
</dbReference>
<dbReference type="SUPFAM" id="SSF81383">
    <property type="entry name" value="F-box domain"/>
    <property type="match status" value="1"/>
</dbReference>
<feature type="domain" description="KIB1-4 beta-propeller" evidence="1">
    <location>
        <begin position="102"/>
        <end position="402"/>
    </location>
</feature>
<dbReference type="Pfam" id="PF03478">
    <property type="entry name" value="Beta-prop_KIB1-4"/>
    <property type="match status" value="1"/>
</dbReference>